<feature type="non-terminal residue" evidence="1">
    <location>
        <position position="1"/>
    </location>
</feature>
<evidence type="ECO:0000313" key="2">
    <source>
        <dbReference type="Proteomes" id="UP000789342"/>
    </source>
</evidence>
<accession>A0A9N9NM81</accession>
<comment type="caution">
    <text evidence="1">The sequence shown here is derived from an EMBL/GenBank/DDBJ whole genome shotgun (WGS) entry which is preliminary data.</text>
</comment>
<dbReference type="Proteomes" id="UP000789342">
    <property type="component" value="Unassembled WGS sequence"/>
</dbReference>
<name>A0A9N9NM81_9GLOM</name>
<organism evidence="1 2">
    <name type="scientific">Acaulospora morrowiae</name>
    <dbReference type="NCBI Taxonomy" id="94023"/>
    <lineage>
        <taxon>Eukaryota</taxon>
        <taxon>Fungi</taxon>
        <taxon>Fungi incertae sedis</taxon>
        <taxon>Mucoromycota</taxon>
        <taxon>Glomeromycotina</taxon>
        <taxon>Glomeromycetes</taxon>
        <taxon>Diversisporales</taxon>
        <taxon>Acaulosporaceae</taxon>
        <taxon>Acaulospora</taxon>
    </lineage>
</organism>
<dbReference type="EMBL" id="CAJVPV010035456">
    <property type="protein sequence ID" value="CAG8750984.1"/>
    <property type="molecule type" value="Genomic_DNA"/>
</dbReference>
<feature type="non-terminal residue" evidence="1">
    <location>
        <position position="65"/>
    </location>
</feature>
<keyword evidence="2" id="KW-1185">Reference proteome</keyword>
<sequence>EKEEQRKAKGVRDEIQELAQQILEIYIFAGNITNIPEAPMFVDVVNVAKRAIVLNTTQEKKMSKR</sequence>
<protein>
    <submittedName>
        <fullName evidence="1">15929_t:CDS:1</fullName>
    </submittedName>
</protein>
<proteinExistence type="predicted"/>
<reference evidence="1" key="1">
    <citation type="submission" date="2021-06" db="EMBL/GenBank/DDBJ databases">
        <authorList>
            <person name="Kallberg Y."/>
            <person name="Tangrot J."/>
            <person name="Rosling A."/>
        </authorList>
    </citation>
    <scope>NUCLEOTIDE SEQUENCE</scope>
    <source>
        <strain evidence="1">CL551</strain>
    </source>
</reference>
<dbReference type="AlphaFoldDB" id="A0A9N9NM81"/>
<gene>
    <name evidence="1" type="ORF">AMORRO_LOCUS15345</name>
</gene>
<evidence type="ECO:0000313" key="1">
    <source>
        <dbReference type="EMBL" id="CAG8750984.1"/>
    </source>
</evidence>